<dbReference type="PROSITE" id="PS50157">
    <property type="entry name" value="ZINC_FINGER_C2H2_2"/>
    <property type="match status" value="5"/>
</dbReference>
<keyword evidence="3" id="KW-0677">Repeat</keyword>
<dbReference type="FunFam" id="3.30.160.60:FF:001289">
    <property type="entry name" value="Zinc finger protein 574"/>
    <property type="match status" value="1"/>
</dbReference>
<protein>
    <submittedName>
        <fullName evidence="13">C2H2-type domain-containing protein</fullName>
    </submittedName>
</protein>
<dbReference type="FunFam" id="3.30.160.60:FF:001498">
    <property type="entry name" value="Zinc finger protein 404"/>
    <property type="match status" value="1"/>
</dbReference>
<dbReference type="InterPro" id="IPR050331">
    <property type="entry name" value="Zinc_finger"/>
</dbReference>
<feature type="compositionally biased region" description="Basic residues" evidence="10">
    <location>
        <begin position="204"/>
        <end position="213"/>
    </location>
</feature>
<evidence type="ECO:0000256" key="4">
    <source>
        <dbReference type="ARBA" id="ARBA00022771"/>
    </source>
</evidence>
<dbReference type="FunFam" id="3.30.160.60:FF:000446">
    <property type="entry name" value="Zinc finger protein"/>
    <property type="match status" value="1"/>
</dbReference>
<name>A0A914I8Z8_GLORO</name>
<dbReference type="SUPFAM" id="SSF57667">
    <property type="entry name" value="beta-beta-alpha zinc fingers"/>
    <property type="match status" value="3"/>
</dbReference>
<dbReference type="FunFam" id="3.30.160.60:FF:000495">
    <property type="entry name" value="zinc finger protein 668"/>
    <property type="match status" value="1"/>
</dbReference>
<feature type="domain" description="C2H2-type" evidence="11">
    <location>
        <begin position="367"/>
        <end position="394"/>
    </location>
</feature>
<evidence type="ECO:0000313" key="12">
    <source>
        <dbReference type="Proteomes" id="UP000887572"/>
    </source>
</evidence>
<dbReference type="GO" id="GO:0008270">
    <property type="term" value="F:zinc ion binding"/>
    <property type="evidence" value="ECO:0007669"/>
    <property type="project" value="UniProtKB-KW"/>
</dbReference>
<dbReference type="GO" id="GO:0000122">
    <property type="term" value="P:negative regulation of transcription by RNA polymerase II"/>
    <property type="evidence" value="ECO:0007669"/>
    <property type="project" value="UniProtKB-ARBA"/>
</dbReference>
<keyword evidence="8" id="KW-0539">Nucleus</keyword>
<keyword evidence="6" id="KW-0805">Transcription regulation</keyword>
<dbReference type="InterPro" id="IPR013087">
    <property type="entry name" value="Znf_C2H2_type"/>
</dbReference>
<dbReference type="Gene3D" id="3.30.160.60">
    <property type="entry name" value="Classic Zinc Finger"/>
    <property type="match status" value="5"/>
</dbReference>
<evidence type="ECO:0000256" key="8">
    <source>
        <dbReference type="ARBA" id="ARBA00023242"/>
    </source>
</evidence>
<feature type="domain" description="C2H2-type" evidence="11">
    <location>
        <begin position="303"/>
        <end position="331"/>
    </location>
</feature>
<dbReference type="Pfam" id="PF00096">
    <property type="entry name" value="zf-C2H2"/>
    <property type="match status" value="3"/>
</dbReference>
<dbReference type="SMART" id="SM00355">
    <property type="entry name" value="ZnF_C2H2"/>
    <property type="match status" value="5"/>
</dbReference>
<dbReference type="WBParaSite" id="Gr19_v10_g8389.t2">
    <property type="protein sequence ID" value="Gr19_v10_g8389.t2"/>
    <property type="gene ID" value="Gr19_v10_g8389"/>
</dbReference>
<dbReference type="AlphaFoldDB" id="A0A914I8Z8"/>
<dbReference type="Gene3D" id="1.10.3290.10">
    <property type="entry name" value="Fido-like domain"/>
    <property type="match status" value="1"/>
</dbReference>
<dbReference type="SUPFAM" id="SSF140931">
    <property type="entry name" value="Fic-like"/>
    <property type="match status" value="1"/>
</dbReference>
<evidence type="ECO:0000256" key="10">
    <source>
        <dbReference type="SAM" id="MobiDB-lite"/>
    </source>
</evidence>
<feature type="domain" description="C2H2-type" evidence="11">
    <location>
        <begin position="395"/>
        <end position="422"/>
    </location>
</feature>
<keyword evidence="5" id="KW-0862">Zinc</keyword>
<dbReference type="InterPro" id="IPR036597">
    <property type="entry name" value="Fido-like_dom_sf"/>
</dbReference>
<comment type="subcellular location">
    <subcellularLocation>
        <location evidence="1">Nucleus</location>
    </subcellularLocation>
</comment>
<evidence type="ECO:0000256" key="2">
    <source>
        <dbReference type="ARBA" id="ARBA00022723"/>
    </source>
</evidence>
<keyword evidence="12" id="KW-1185">Reference proteome</keyword>
<feature type="region of interest" description="Disordered" evidence="10">
    <location>
        <begin position="202"/>
        <end position="243"/>
    </location>
</feature>
<evidence type="ECO:0000256" key="5">
    <source>
        <dbReference type="ARBA" id="ARBA00022833"/>
    </source>
</evidence>
<evidence type="ECO:0000256" key="7">
    <source>
        <dbReference type="ARBA" id="ARBA00023163"/>
    </source>
</evidence>
<dbReference type="Proteomes" id="UP000887572">
    <property type="component" value="Unplaced"/>
</dbReference>
<evidence type="ECO:0000259" key="11">
    <source>
        <dbReference type="PROSITE" id="PS50157"/>
    </source>
</evidence>
<feature type="domain" description="C2H2-type" evidence="11">
    <location>
        <begin position="423"/>
        <end position="450"/>
    </location>
</feature>
<organism evidence="12 13">
    <name type="scientific">Globodera rostochiensis</name>
    <name type="common">Golden nematode worm</name>
    <name type="synonym">Heterodera rostochiensis</name>
    <dbReference type="NCBI Taxonomy" id="31243"/>
    <lineage>
        <taxon>Eukaryota</taxon>
        <taxon>Metazoa</taxon>
        <taxon>Ecdysozoa</taxon>
        <taxon>Nematoda</taxon>
        <taxon>Chromadorea</taxon>
        <taxon>Rhabditida</taxon>
        <taxon>Tylenchina</taxon>
        <taxon>Tylenchomorpha</taxon>
        <taxon>Tylenchoidea</taxon>
        <taxon>Heteroderidae</taxon>
        <taxon>Heteroderinae</taxon>
        <taxon>Globodera</taxon>
    </lineage>
</organism>
<feature type="compositionally biased region" description="Low complexity" evidence="10">
    <location>
        <begin position="214"/>
        <end position="228"/>
    </location>
</feature>
<dbReference type="PANTHER" id="PTHR16515">
    <property type="entry name" value="PR DOMAIN ZINC FINGER PROTEIN"/>
    <property type="match status" value="1"/>
</dbReference>
<sequence>MNCPAIPTSAAAGGAVDCAVPEGGEAATTTTMALFGFYHPPQHHHQQQQQQHHHIPLQQPPHHYGSGGGGASFDVPALADYGCVPSSPFVPVPYPFASGHNHHASSAHHHPQPQQQLVEAQQFASSASIYHPRGASYSARSKCDGSANFMPFGAYSVGVPSSSSVTEWRGADLYLRVGATIEVGATATNQTLGGWYASGNAPLQHHHHHHHQQQHPSFSNSSSVAASFLFTPPNQPQQQHQHYFPSRAVQPPAPNVPSPDECPGGIALHQKFGHQSPMPKSTKKRLKHRMERHAAASARSAPYSCASCTRQYCRKSTLRAHVKQHHAGERPFICQVPTRRLPTCGKHFSQAANLAAHRRVHTGEKPFCCSVCHRNFSQSSSLVTHKRTHTGERPYPCPHCEKAFTDSSTLTKHLRTHTGQKPYACALCLMQFSQSGNLHRHMKTHMSRDFCVGSAKFTISRFLCRPQLLIFASSALQIIAPAPLFHGRGRSGGGNGKHGRRIARDIEFLPILDDPKFRHGAITLETILDLHKGVMDADGQNEAADQLRTCNVSVGRHYAIDHTQVKAKMLTFVQWLNEMLESGQLGAGEIAARAQHRLVYSSVS</sequence>
<evidence type="ECO:0000256" key="1">
    <source>
        <dbReference type="ARBA" id="ARBA00004123"/>
    </source>
</evidence>
<keyword evidence="4 9" id="KW-0863">Zinc-finger</keyword>
<feature type="compositionally biased region" description="Basic residues" evidence="10">
    <location>
        <begin position="41"/>
        <end position="55"/>
    </location>
</feature>
<dbReference type="PANTHER" id="PTHR16515:SF49">
    <property type="entry name" value="GASTRULA ZINC FINGER PROTEIN XLCGF49.1-LIKE-RELATED"/>
    <property type="match status" value="1"/>
</dbReference>
<accession>A0A914I8Z8</accession>
<reference evidence="13" key="1">
    <citation type="submission" date="2022-11" db="UniProtKB">
        <authorList>
            <consortium name="WormBaseParasite"/>
        </authorList>
    </citation>
    <scope>IDENTIFICATION</scope>
</reference>
<evidence type="ECO:0000256" key="3">
    <source>
        <dbReference type="ARBA" id="ARBA00022737"/>
    </source>
</evidence>
<dbReference type="GO" id="GO:0005634">
    <property type="term" value="C:nucleus"/>
    <property type="evidence" value="ECO:0007669"/>
    <property type="project" value="UniProtKB-SubCell"/>
</dbReference>
<feature type="domain" description="C2H2-type" evidence="11">
    <location>
        <begin position="332"/>
        <end position="366"/>
    </location>
</feature>
<evidence type="ECO:0000256" key="6">
    <source>
        <dbReference type="ARBA" id="ARBA00023015"/>
    </source>
</evidence>
<dbReference type="InterPro" id="IPR036236">
    <property type="entry name" value="Znf_C2H2_sf"/>
</dbReference>
<feature type="region of interest" description="Disordered" evidence="10">
    <location>
        <begin position="41"/>
        <end position="69"/>
    </location>
</feature>
<keyword evidence="2" id="KW-0479">Metal-binding</keyword>
<proteinExistence type="predicted"/>
<evidence type="ECO:0000313" key="13">
    <source>
        <dbReference type="WBParaSite" id="Gr19_v10_g8389.t2"/>
    </source>
</evidence>
<dbReference type="PROSITE" id="PS00028">
    <property type="entry name" value="ZINC_FINGER_C2H2_1"/>
    <property type="match status" value="4"/>
</dbReference>
<evidence type="ECO:0000256" key="9">
    <source>
        <dbReference type="PROSITE-ProRule" id="PRU00042"/>
    </source>
</evidence>
<keyword evidence="7" id="KW-0804">Transcription</keyword>